<keyword evidence="2" id="KW-1185">Reference proteome</keyword>
<dbReference type="PROSITE" id="PS51257">
    <property type="entry name" value="PROKAR_LIPOPROTEIN"/>
    <property type="match status" value="1"/>
</dbReference>
<reference evidence="1" key="1">
    <citation type="submission" date="2020-11" db="EMBL/GenBank/DDBJ databases">
        <authorList>
            <person name="Tran Van P."/>
        </authorList>
    </citation>
    <scope>NUCLEOTIDE SEQUENCE</scope>
</reference>
<gene>
    <name evidence="1" type="ORF">ONB1V03_LOCUS10031</name>
</gene>
<accession>A0A7R9M5E1</accession>
<dbReference type="Proteomes" id="UP000728032">
    <property type="component" value="Unassembled WGS sequence"/>
</dbReference>
<protein>
    <submittedName>
        <fullName evidence="1">Uncharacterized protein</fullName>
    </submittedName>
</protein>
<organism evidence="1">
    <name type="scientific">Oppiella nova</name>
    <dbReference type="NCBI Taxonomy" id="334625"/>
    <lineage>
        <taxon>Eukaryota</taxon>
        <taxon>Metazoa</taxon>
        <taxon>Ecdysozoa</taxon>
        <taxon>Arthropoda</taxon>
        <taxon>Chelicerata</taxon>
        <taxon>Arachnida</taxon>
        <taxon>Acari</taxon>
        <taxon>Acariformes</taxon>
        <taxon>Sarcoptiformes</taxon>
        <taxon>Oribatida</taxon>
        <taxon>Brachypylina</taxon>
        <taxon>Oppioidea</taxon>
        <taxon>Oppiidae</taxon>
        <taxon>Oppiella</taxon>
    </lineage>
</organism>
<dbReference type="OrthoDB" id="6530951at2759"/>
<sequence>MIAGQRQCANETQTCGGFIGTACCDGQGLTCKLDDQNGQISDAQGTCIKKGGSGKTTSGLACIKLNGICGGFANAQCCTGFRCQYMTGSDAGHCVNGIRINQIRFPFRNIMPTF</sequence>
<proteinExistence type="predicted"/>
<dbReference type="AlphaFoldDB" id="A0A7R9M5E1"/>
<evidence type="ECO:0000313" key="2">
    <source>
        <dbReference type="Proteomes" id="UP000728032"/>
    </source>
</evidence>
<name>A0A7R9M5E1_9ACAR</name>
<dbReference type="EMBL" id="OC921409">
    <property type="protein sequence ID" value="CAD7653377.1"/>
    <property type="molecule type" value="Genomic_DNA"/>
</dbReference>
<evidence type="ECO:0000313" key="1">
    <source>
        <dbReference type="EMBL" id="CAD7653377.1"/>
    </source>
</evidence>
<dbReference type="EMBL" id="CAJPVJ010006584">
    <property type="protein sequence ID" value="CAG2170564.1"/>
    <property type="molecule type" value="Genomic_DNA"/>
</dbReference>